<comment type="caution">
    <text evidence="3">The sequence shown here is derived from an EMBL/GenBank/DDBJ whole genome shotgun (WGS) entry which is preliminary data.</text>
</comment>
<dbReference type="PANTHER" id="PTHR23088:SF27">
    <property type="entry name" value="DEAMINATED GLUTATHIONE AMIDASE"/>
    <property type="match status" value="1"/>
</dbReference>
<protein>
    <submittedName>
        <fullName evidence="3">Carbon-nitrogen hydrolase family protein</fullName>
    </submittedName>
</protein>
<proteinExistence type="inferred from homology"/>
<dbReference type="InterPro" id="IPR036526">
    <property type="entry name" value="C-N_Hydrolase_sf"/>
</dbReference>
<comment type="similarity">
    <text evidence="1">Belongs to the carbon-nitrogen hydrolase superfamily. NIT1/NIT2 family.</text>
</comment>
<reference evidence="4" key="1">
    <citation type="journal article" date="2019" name="Int. J. Syst. Evol. Microbiol.">
        <title>The Global Catalogue of Microorganisms (GCM) 10K type strain sequencing project: providing services to taxonomists for standard genome sequencing and annotation.</title>
        <authorList>
            <consortium name="The Broad Institute Genomics Platform"/>
            <consortium name="The Broad Institute Genome Sequencing Center for Infectious Disease"/>
            <person name="Wu L."/>
            <person name="Ma J."/>
        </authorList>
    </citation>
    <scope>NUCLEOTIDE SEQUENCE [LARGE SCALE GENOMIC DNA]</scope>
    <source>
        <strain evidence="4">JCM 18956</strain>
    </source>
</reference>
<dbReference type="EMBL" id="BAABLM010000003">
    <property type="protein sequence ID" value="GAA4675075.1"/>
    <property type="molecule type" value="Genomic_DNA"/>
</dbReference>
<dbReference type="PROSITE" id="PS50263">
    <property type="entry name" value="CN_HYDROLASE"/>
    <property type="match status" value="1"/>
</dbReference>
<dbReference type="PANTHER" id="PTHR23088">
    <property type="entry name" value="NITRILASE-RELATED"/>
    <property type="match status" value="1"/>
</dbReference>
<evidence type="ECO:0000313" key="4">
    <source>
        <dbReference type="Proteomes" id="UP001501295"/>
    </source>
</evidence>
<feature type="domain" description="CN hydrolase" evidence="2">
    <location>
        <begin position="11"/>
        <end position="252"/>
    </location>
</feature>
<dbReference type="CDD" id="cd07576">
    <property type="entry name" value="R-amidase_like"/>
    <property type="match status" value="1"/>
</dbReference>
<evidence type="ECO:0000259" key="2">
    <source>
        <dbReference type="PROSITE" id="PS50263"/>
    </source>
</evidence>
<dbReference type="PROSITE" id="PS01227">
    <property type="entry name" value="UPF0012"/>
    <property type="match status" value="1"/>
</dbReference>
<accession>A0ABP8VXP3</accession>
<dbReference type="InterPro" id="IPR044083">
    <property type="entry name" value="RamA-like"/>
</dbReference>
<dbReference type="RefSeq" id="WP_345375657.1">
    <property type="nucleotide sequence ID" value="NZ_BAABLM010000003.1"/>
</dbReference>
<gene>
    <name evidence="3" type="ORF">GCM10025780_19490</name>
</gene>
<dbReference type="InterPro" id="IPR001110">
    <property type="entry name" value="UPF0012_CS"/>
</dbReference>
<sequence>MTEEPEGERGMLVALLQCESRPLDLPRNLRRLASAAASASAAGAALLVCPEMFLTGYAIGPSGVQGLAMELSSDLASEPILAVAAIARESGVAIVCGFPELSGAEVYNAVVFVDGSGRVVSTYRKTHLFGELDRSQFTASRAPSVVFDWEGWKVALLVCYDVEFPETVRRASLDGADLVLVPTANMVEYDVVPDLLVPARAVENQVFVAYANYCGAEGSLTYGGRSLVAGPTGAVLASAGRGEELLFARLSRGALATSRAASPYLADRNPAAY</sequence>
<dbReference type="Pfam" id="PF00795">
    <property type="entry name" value="CN_hydrolase"/>
    <property type="match status" value="1"/>
</dbReference>
<dbReference type="GO" id="GO:0016787">
    <property type="term" value="F:hydrolase activity"/>
    <property type="evidence" value="ECO:0007669"/>
    <property type="project" value="UniProtKB-KW"/>
</dbReference>
<name>A0ABP8VXP3_9MICO</name>
<evidence type="ECO:0000313" key="3">
    <source>
        <dbReference type="EMBL" id="GAA4675075.1"/>
    </source>
</evidence>
<organism evidence="3 4">
    <name type="scientific">Frondihabitans cladoniiphilus</name>
    <dbReference type="NCBI Taxonomy" id="715785"/>
    <lineage>
        <taxon>Bacteria</taxon>
        <taxon>Bacillati</taxon>
        <taxon>Actinomycetota</taxon>
        <taxon>Actinomycetes</taxon>
        <taxon>Micrococcales</taxon>
        <taxon>Microbacteriaceae</taxon>
        <taxon>Frondihabitans</taxon>
    </lineage>
</organism>
<keyword evidence="4" id="KW-1185">Reference proteome</keyword>
<dbReference type="Proteomes" id="UP001501295">
    <property type="component" value="Unassembled WGS sequence"/>
</dbReference>
<dbReference type="InterPro" id="IPR003010">
    <property type="entry name" value="C-N_Hydrolase"/>
</dbReference>
<dbReference type="SUPFAM" id="SSF56317">
    <property type="entry name" value="Carbon-nitrogen hydrolase"/>
    <property type="match status" value="1"/>
</dbReference>
<keyword evidence="3" id="KW-0378">Hydrolase</keyword>
<evidence type="ECO:0000256" key="1">
    <source>
        <dbReference type="ARBA" id="ARBA00010613"/>
    </source>
</evidence>
<dbReference type="Gene3D" id="3.60.110.10">
    <property type="entry name" value="Carbon-nitrogen hydrolase"/>
    <property type="match status" value="1"/>
</dbReference>